<proteinExistence type="predicted"/>
<dbReference type="AlphaFoldDB" id="A0A1V9XJQ8"/>
<protein>
    <submittedName>
        <fullName evidence="1">Uncharacterized protein</fullName>
    </submittedName>
</protein>
<evidence type="ECO:0000313" key="2">
    <source>
        <dbReference type="Proteomes" id="UP000192247"/>
    </source>
</evidence>
<comment type="caution">
    <text evidence="1">The sequence shown here is derived from an EMBL/GenBank/DDBJ whole genome shotgun (WGS) entry which is preliminary data.</text>
</comment>
<dbReference type="EMBL" id="MNPL01009527">
    <property type="protein sequence ID" value="OQR73671.1"/>
    <property type="molecule type" value="Genomic_DNA"/>
</dbReference>
<name>A0A1V9XJQ8_9ACAR</name>
<gene>
    <name evidence="1" type="ORF">BIW11_09591</name>
</gene>
<organism evidence="1 2">
    <name type="scientific">Tropilaelaps mercedesae</name>
    <dbReference type="NCBI Taxonomy" id="418985"/>
    <lineage>
        <taxon>Eukaryota</taxon>
        <taxon>Metazoa</taxon>
        <taxon>Ecdysozoa</taxon>
        <taxon>Arthropoda</taxon>
        <taxon>Chelicerata</taxon>
        <taxon>Arachnida</taxon>
        <taxon>Acari</taxon>
        <taxon>Parasitiformes</taxon>
        <taxon>Mesostigmata</taxon>
        <taxon>Gamasina</taxon>
        <taxon>Dermanyssoidea</taxon>
        <taxon>Laelapidae</taxon>
        <taxon>Tropilaelaps</taxon>
    </lineage>
</organism>
<accession>A0A1V9XJQ8</accession>
<dbReference type="OrthoDB" id="10485896at2759"/>
<reference evidence="1 2" key="1">
    <citation type="journal article" date="2017" name="Gigascience">
        <title>Draft genome of the honey bee ectoparasitic mite, Tropilaelaps mercedesae, is shaped by the parasitic life history.</title>
        <authorList>
            <person name="Dong X."/>
            <person name="Armstrong S.D."/>
            <person name="Xia D."/>
            <person name="Makepeace B.L."/>
            <person name="Darby A.C."/>
            <person name="Kadowaki T."/>
        </authorList>
    </citation>
    <scope>NUCLEOTIDE SEQUENCE [LARGE SCALE GENOMIC DNA]</scope>
    <source>
        <strain evidence="1">Wuxi-XJTLU</strain>
    </source>
</reference>
<dbReference type="InParanoid" id="A0A1V9XJQ8"/>
<dbReference type="Proteomes" id="UP000192247">
    <property type="component" value="Unassembled WGS sequence"/>
</dbReference>
<evidence type="ECO:0000313" key="1">
    <source>
        <dbReference type="EMBL" id="OQR73671.1"/>
    </source>
</evidence>
<sequence length="94" mass="10668">ITIEACPVWVVGLIGVEKLLTETLLRRLHYCPVGQGHIKDDLQLFIEGLMTPPPPGCCGGIHRCARHRDDPSHTNEHFHIHDHGHARFHHPHQN</sequence>
<keyword evidence="2" id="KW-1185">Reference proteome</keyword>
<feature type="non-terminal residue" evidence="1">
    <location>
        <position position="1"/>
    </location>
</feature>